<feature type="compositionally biased region" description="Low complexity" evidence="1">
    <location>
        <begin position="81"/>
        <end position="98"/>
    </location>
</feature>
<accession>A0A640S750</accession>
<dbReference type="EMBL" id="BLIN01000005">
    <property type="protein sequence ID" value="GFE07313.1"/>
    <property type="molecule type" value="Genomic_DNA"/>
</dbReference>
<evidence type="ECO:0000313" key="4">
    <source>
        <dbReference type="Proteomes" id="UP000435837"/>
    </source>
</evidence>
<keyword evidence="2" id="KW-1133">Transmembrane helix</keyword>
<feature type="region of interest" description="Disordered" evidence="1">
    <location>
        <begin position="81"/>
        <end position="142"/>
    </location>
</feature>
<protein>
    <submittedName>
        <fullName evidence="3">Uncharacterized protein</fullName>
    </submittedName>
</protein>
<sequence length="236" mass="24020">MTVPSCLHCGAPSEDAAAHSCESCGMPRESGVPGGAGRATGTAGYGYVRVGSTILPQWLLWLVAALLVGGGVAAYVLADSSSDSSGDWSTGSSDGAAGVPSTTLPQGGDVVSVPPTYVDPPSPSSIDTPTPTPSDTSPSPDDASAIVEEYYRYINDENFSAAWDLGGKNIGGASYSRWVSGFDTTQSIDLTAVNDASPGQVRALLHATQSDGSVKVFQGTYTVSGGEIVSADITRY</sequence>
<keyword evidence="2" id="KW-0812">Transmembrane</keyword>
<organism evidence="3 4">
    <name type="scientific">Streptomyces caniferus</name>
    <dbReference type="NCBI Taxonomy" id="285557"/>
    <lineage>
        <taxon>Bacteria</taxon>
        <taxon>Bacillati</taxon>
        <taxon>Actinomycetota</taxon>
        <taxon>Actinomycetes</taxon>
        <taxon>Kitasatosporales</taxon>
        <taxon>Streptomycetaceae</taxon>
        <taxon>Streptomyces</taxon>
    </lineage>
</organism>
<comment type="caution">
    <text evidence="3">The sequence shown here is derived from an EMBL/GenBank/DDBJ whole genome shotgun (WGS) entry which is preliminary data.</text>
</comment>
<dbReference type="Proteomes" id="UP000435837">
    <property type="component" value="Unassembled WGS sequence"/>
</dbReference>
<feature type="compositionally biased region" description="Low complexity" evidence="1">
    <location>
        <begin position="124"/>
        <end position="142"/>
    </location>
</feature>
<dbReference type="AlphaFoldDB" id="A0A640S750"/>
<gene>
    <name evidence="3" type="ORF">Scani_35810</name>
</gene>
<evidence type="ECO:0000313" key="3">
    <source>
        <dbReference type="EMBL" id="GFE07313.1"/>
    </source>
</evidence>
<keyword evidence="2" id="KW-0472">Membrane</keyword>
<name>A0A640S750_9ACTN</name>
<evidence type="ECO:0000256" key="2">
    <source>
        <dbReference type="SAM" id="Phobius"/>
    </source>
</evidence>
<evidence type="ECO:0000256" key="1">
    <source>
        <dbReference type="SAM" id="MobiDB-lite"/>
    </source>
</evidence>
<proteinExistence type="predicted"/>
<reference evidence="3 4" key="1">
    <citation type="submission" date="2019-12" db="EMBL/GenBank/DDBJ databases">
        <title>Whole genome shotgun sequence of Streptomyces caniferus NBRC 15389.</title>
        <authorList>
            <person name="Ichikawa N."/>
            <person name="Kimura A."/>
            <person name="Kitahashi Y."/>
            <person name="Komaki H."/>
            <person name="Tamura T."/>
        </authorList>
    </citation>
    <scope>NUCLEOTIDE SEQUENCE [LARGE SCALE GENOMIC DNA]</scope>
    <source>
        <strain evidence="3 4">NBRC 15389</strain>
    </source>
</reference>
<feature type="transmembrane region" description="Helical" evidence="2">
    <location>
        <begin position="58"/>
        <end position="78"/>
    </location>
</feature>